<evidence type="ECO:0000259" key="1">
    <source>
        <dbReference type="PROSITE" id="PS50943"/>
    </source>
</evidence>
<dbReference type="AlphaFoldDB" id="A0A921L9M8"/>
<sequence>MTVFERIQELAKKQAISLQKVAEDNSFSSNLIYRWKKSEPKAADLAKIADYFHTTTDYLLGRTDDPSIPGNNAKKSETDLSWADLDMPYGGKIPDELKGYYKAIAIQ</sequence>
<dbReference type="InterPro" id="IPR001387">
    <property type="entry name" value="Cro/C1-type_HTH"/>
</dbReference>
<dbReference type="Proteomes" id="UP000747013">
    <property type="component" value="Unassembled WGS sequence"/>
</dbReference>
<dbReference type="PROSITE" id="PS50943">
    <property type="entry name" value="HTH_CROC1"/>
    <property type="match status" value="1"/>
</dbReference>
<evidence type="ECO:0000313" key="2">
    <source>
        <dbReference type="EMBL" id="HJF87269.1"/>
    </source>
</evidence>
<evidence type="ECO:0000313" key="3">
    <source>
        <dbReference type="Proteomes" id="UP000747013"/>
    </source>
</evidence>
<proteinExistence type="predicted"/>
<name>A0A921L9M8_9LACO</name>
<feature type="non-terminal residue" evidence="2">
    <location>
        <position position="107"/>
    </location>
</feature>
<gene>
    <name evidence="2" type="ORF">K8V88_07505</name>
</gene>
<dbReference type="GO" id="GO:0003677">
    <property type="term" value="F:DNA binding"/>
    <property type="evidence" value="ECO:0007669"/>
    <property type="project" value="InterPro"/>
</dbReference>
<accession>A0A921L9M8</accession>
<reference evidence="2" key="2">
    <citation type="submission" date="2021-09" db="EMBL/GenBank/DDBJ databases">
        <authorList>
            <person name="Gilroy R."/>
        </authorList>
    </citation>
    <scope>NUCLEOTIDE SEQUENCE</scope>
    <source>
        <strain evidence="2">7886</strain>
    </source>
</reference>
<dbReference type="Gene3D" id="1.10.260.40">
    <property type="entry name" value="lambda repressor-like DNA-binding domains"/>
    <property type="match status" value="1"/>
</dbReference>
<dbReference type="CDD" id="cd00093">
    <property type="entry name" value="HTH_XRE"/>
    <property type="match status" value="1"/>
</dbReference>
<dbReference type="SUPFAM" id="SSF47413">
    <property type="entry name" value="lambda repressor-like DNA-binding domains"/>
    <property type="match status" value="1"/>
</dbReference>
<organism evidence="2 3">
    <name type="scientific">Companilactobacillus farciminis</name>
    <dbReference type="NCBI Taxonomy" id="1612"/>
    <lineage>
        <taxon>Bacteria</taxon>
        <taxon>Bacillati</taxon>
        <taxon>Bacillota</taxon>
        <taxon>Bacilli</taxon>
        <taxon>Lactobacillales</taxon>
        <taxon>Lactobacillaceae</taxon>
        <taxon>Companilactobacillus</taxon>
    </lineage>
</organism>
<comment type="caution">
    <text evidence="2">The sequence shown here is derived from an EMBL/GenBank/DDBJ whole genome shotgun (WGS) entry which is preliminary data.</text>
</comment>
<dbReference type="EMBL" id="DYWC01000172">
    <property type="protein sequence ID" value="HJF87269.1"/>
    <property type="molecule type" value="Genomic_DNA"/>
</dbReference>
<protein>
    <submittedName>
        <fullName evidence="2">Helix-turn-helix domain-containing protein</fullName>
    </submittedName>
</protein>
<dbReference type="InterPro" id="IPR010982">
    <property type="entry name" value="Lambda_DNA-bd_dom_sf"/>
</dbReference>
<feature type="domain" description="HTH cro/C1-type" evidence="1">
    <location>
        <begin position="37"/>
        <end position="59"/>
    </location>
</feature>
<dbReference type="SMART" id="SM00530">
    <property type="entry name" value="HTH_XRE"/>
    <property type="match status" value="1"/>
</dbReference>
<reference evidence="2" key="1">
    <citation type="journal article" date="2021" name="PeerJ">
        <title>Extensive microbial diversity within the chicken gut microbiome revealed by metagenomics and culture.</title>
        <authorList>
            <person name="Gilroy R."/>
            <person name="Ravi A."/>
            <person name="Getino M."/>
            <person name="Pursley I."/>
            <person name="Horton D.L."/>
            <person name="Alikhan N.F."/>
            <person name="Baker D."/>
            <person name="Gharbi K."/>
            <person name="Hall N."/>
            <person name="Watson M."/>
            <person name="Adriaenssens E.M."/>
            <person name="Foster-Nyarko E."/>
            <person name="Jarju S."/>
            <person name="Secka A."/>
            <person name="Antonio M."/>
            <person name="Oren A."/>
            <person name="Chaudhuri R.R."/>
            <person name="La Ragione R."/>
            <person name="Hildebrand F."/>
            <person name="Pallen M.J."/>
        </authorList>
    </citation>
    <scope>NUCLEOTIDE SEQUENCE</scope>
    <source>
        <strain evidence="2">7886</strain>
    </source>
</reference>